<organism evidence="3 4">
    <name type="scientific">Rhizoctonia solani</name>
    <dbReference type="NCBI Taxonomy" id="456999"/>
    <lineage>
        <taxon>Eukaryota</taxon>
        <taxon>Fungi</taxon>
        <taxon>Dikarya</taxon>
        <taxon>Basidiomycota</taxon>
        <taxon>Agaricomycotina</taxon>
        <taxon>Agaricomycetes</taxon>
        <taxon>Cantharellales</taxon>
        <taxon>Ceratobasidiaceae</taxon>
        <taxon>Rhizoctonia</taxon>
    </lineage>
</organism>
<feature type="chain" id="PRO_5034491045" description="Transmembrane protein" evidence="2">
    <location>
        <begin position="24"/>
        <end position="194"/>
    </location>
</feature>
<evidence type="ECO:0000313" key="4">
    <source>
        <dbReference type="Proteomes" id="UP000663853"/>
    </source>
</evidence>
<feature type="transmembrane region" description="Helical" evidence="1">
    <location>
        <begin position="174"/>
        <end position="192"/>
    </location>
</feature>
<proteinExistence type="predicted"/>
<sequence>MLAFSRITSILLFVLSLSFLACALPTSAANSNAVVVRDQSAQLLNICANLEADVKAKVNTVDIATVKVLADVEPVLVAIIAIVNVAIKAIIAIGANINIAVDVKAQVAVHIAACIRLIVNLCVSLVAKLGVTVLLAILVKIDVCLQLLLTNLAVVVDGIVVLVAKLLLDLTVQVFVNIRLNLCLSVLGLVGLSL</sequence>
<keyword evidence="1" id="KW-0472">Membrane</keyword>
<keyword evidence="1" id="KW-1133">Transmembrane helix</keyword>
<feature type="transmembrane region" description="Helical" evidence="1">
    <location>
        <begin position="75"/>
        <end position="101"/>
    </location>
</feature>
<feature type="signal peptide" evidence="2">
    <location>
        <begin position="1"/>
        <end position="23"/>
    </location>
</feature>
<evidence type="ECO:0000256" key="1">
    <source>
        <dbReference type="SAM" id="Phobius"/>
    </source>
</evidence>
<feature type="transmembrane region" description="Helical" evidence="1">
    <location>
        <begin position="113"/>
        <end position="139"/>
    </location>
</feature>
<comment type="caution">
    <text evidence="3">The sequence shown here is derived from an EMBL/GenBank/DDBJ whole genome shotgun (WGS) entry which is preliminary data.</text>
</comment>
<accession>A0A8H2XTW9</accession>
<evidence type="ECO:0000313" key="3">
    <source>
        <dbReference type="EMBL" id="CAE6436359.1"/>
    </source>
</evidence>
<reference evidence="3" key="1">
    <citation type="submission" date="2021-01" db="EMBL/GenBank/DDBJ databases">
        <authorList>
            <person name="Kaushik A."/>
        </authorList>
    </citation>
    <scope>NUCLEOTIDE SEQUENCE</scope>
    <source>
        <strain evidence="3">AG6-10EEA</strain>
    </source>
</reference>
<gene>
    <name evidence="3" type="ORF">RDB_LOCUS30617</name>
</gene>
<dbReference type="Proteomes" id="UP000663853">
    <property type="component" value="Unassembled WGS sequence"/>
</dbReference>
<evidence type="ECO:0008006" key="5">
    <source>
        <dbReference type="Google" id="ProtNLM"/>
    </source>
</evidence>
<evidence type="ECO:0000256" key="2">
    <source>
        <dbReference type="SAM" id="SignalP"/>
    </source>
</evidence>
<protein>
    <recommendedName>
        <fullName evidence="5">Transmembrane protein</fullName>
    </recommendedName>
</protein>
<feature type="transmembrane region" description="Helical" evidence="1">
    <location>
        <begin position="145"/>
        <end position="167"/>
    </location>
</feature>
<name>A0A8H2XTW9_9AGAM</name>
<dbReference type="PROSITE" id="PS51257">
    <property type="entry name" value="PROKAR_LIPOPROTEIN"/>
    <property type="match status" value="1"/>
</dbReference>
<keyword evidence="2" id="KW-0732">Signal</keyword>
<keyword evidence="1" id="KW-0812">Transmembrane</keyword>
<dbReference type="AlphaFoldDB" id="A0A8H2XTW9"/>
<dbReference type="EMBL" id="CAJMXA010000580">
    <property type="protein sequence ID" value="CAE6436359.1"/>
    <property type="molecule type" value="Genomic_DNA"/>
</dbReference>